<keyword evidence="2" id="KW-0808">Transferase</keyword>
<keyword evidence="5" id="KW-1185">Reference proteome</keyword>
<evidence type="ECO:0000313" key="4">
    <source>
        <dbReference type="EMBL" id="KIK10688.1"/>
    </source>
</evidence>
<dbReference type="STRING" id="765257.A0A0C9YRN4"/>
<accession>A0A0C9YRN4</accession>
<dbReference type="Pfam" id="PF03770">
    <property type="entry name" value="IPK"/>
    <property type="match status" value="1"/>
</dbReference>
<organism evidence="4 5">
    <name type="scientific">Pisolithus microcarpus 441</name>
    <dbReference type="NCBI Taxonomy" id="765257"/>
    <lineage>
        <taxon>Eukaryota</taxon>
        <taxon>Fungi</taxon>
        <taxon>Dikarya</taxon>
        <taxon>Basidiomycota</taxon>
        <taxon>Agaricomycotina</taxon>
        <taxon>Agaricomycetes</taxon>
        <taxon>Agaricomycetidae</taxon>
        <taxon>Boletales</taxon>
        <taxon>Sclerodermatineae</taxon>
        <taxon>Pisolithaceae</taxon>
        <taxon>Pisolithus</taxon>
    </lineage>
</organism>
<dbReference type="GO" id="GO:0016301">
    <property type="term" value="F:kinase activity"/>
    <property type="evidence" value="ECO:0007669"/>
    <property type="project" value="UniProtKB-KW"/>
</dbReference>
<gene>
    <name evidence="4" type="ORF">PISMIDRAFT_690855</name>
</gene>
<name>A0A0C9YRN4_9AGAM</name>
<evidence type="ECO:0000256" key="3">
    <source>
        <dbReference type="ARBA" id="ARBA00022777"/>
    </source>
</evidence>
<reference evidence="5" key="2">
    <citation type="submission" date="2015-01" db="EMBL/GenBank/DDBJ databases">
        <title>Evolutionary Origins and Diversification of the Mycorrhizal Mutualists.</title>
        <authorList>
            <consortium name="DOE Joint Genome Institute"/>
            <consortium name="Mycorrhizal Genomics Consortium"/>
            <person name="Kohler A."/>
            <person name="Kuo A."/>
            <person name="Nagy L.G."/>
            <person name="Floudas D."/>
            <person name="Copeland A."/>
            <person name="Barry K.W."/>
            <person name="Cichocki N."/>
            <person name="Veneault-Fourrey C."/>
            <person name="LaButti K."/>
            <person name="Lindquist E.A."/>
            <person name="Lipzen A."/>
            <person name="Lundell T."/>
            <person name="Morin E."/>
            <person name="Murat C."/>
            <person name="Riley R."/>
            <person name="Ohm R."/>
            <person name="Sun H."/>
            <person name="Tunlid A."/>
            <person name="Henrissat B."/>
            <person name="Grigoriev I.V."/>
            <person name="Hibbett D.S."/>
            <person name="Martin F."/>
        </authorList>
    </citation>
    <scope>NUCLEOTIDE SEQUENCE [LARGE SCALE GENOMIC DNA]</scope>
    <source>
        <strain evidence="5">441</strain>
    </source>
</reference>
<protein>
    <submittedName>
        <fullName evidence="4">Uncharacterized protein</fullName>
    </submittedName>
</protein>
<sequence>LGTVLYDENAPPEKKECVIHTAASTTILSTGVRLTGFQVYANAHPLPKLTSKKKYGKTIIPEHLPRNVAVLSLPLPGFPLLHASLHPGCINRIPGSRCRSCA</sequence>
<feature type="non-terminal residue" evidence="4">
    <location>
        <position position="102"/>
    </location>
</feature>
<keyword evidence="3" id="KW-0418">Kinase</keyword>
<proteinExistence type="inferred from homology"/>
<reference evidence="4 5" key="1">
    <citation type="submission" date="2014-04" db="EMBL/GenBank/DDBJ databases">
        <authorList>
            <consortium name="DOE Joint Genome Institute"/>
            <person name="Kuo A."/>
            <person name="Kohler A."/>
            <person name="Costa M.D."/>
            <person name="Nagy L.G."/>
            <person name="Floudas D."/>
            <person name="Copeland A."/>
            <person name="Barry K.W."/>
            <person name="Cichocki N."/>
            <person name="Veneault-Fourrey C."/>
            <person name="LaButti K."/>
            <person name="Lindquist E.A."/>
            <person name="Lipzen A."/>
            <person name="Lundell T."/>
            <person name="Morin E."/>
            <person name="Murat C."/>
            <person name="Sun H."/>
            <person name="Tunlid A."/>
            <person name="Henrissat B."/>
            <person name="Grigoriev I.V."/>
            <person name="Hibbett D.S."/>
            <person name="Martin F."/>
            <person name="Nordberg H.P."/>
            <person name="Cantor M.N."/>
            <person name="Hua S.X."/>
        </authorList>
    </citation>
    <scope>NUCLEOTIDE SEQUENCE [LARGE SCALE GENOMIC DNA]</scope>
    <source>
        <strain evidence="4 5">441</strain>
    </source>
</reference>
<dbReference type="EMBL" id="KN834477">
    <property type="protein sequence ID" value="KIK10688.1"/>
    <property type="molecule type" value="Genomic_DNA"/>
</dbReference>
<dbReference type="Proteomes" id="UP000054018">
    <property type="component" value="Unassembled WGS sequence"/>
</dbReference>
<evidence type="ECO:0000313" key="5">
    <source>
        <dbReference type="Proteomes" id="UP000054018"/>
    </source>
</evidence>
<dbReference type="HOGENOM" id="CLU_2284177_0_0_1"/>
<evidence type="ECO:0000256" key="1">
    <source>
        <dbReference type="ARBA" id="ARBA00007374"/>
    </source>
</evidence>
<dbReference type="GO" id="GO:0032958">
    <property type="term" value="P:inositol phosphate biosynthetic process"/>
    <property type="evidence" value="ECO:0007669"/>
    <property type="project" value="InterPro"/>
</dbReference>
<dbReference type="InterPro" id="IPR038286">
    <property type="entry name" value="IPK_sf"/>
</dbReference>
<dbReference type="OrthoDB" id="338650at2759"/>
<dbReference type="AlphaFoldDB" id="A0A0C9YRN4"/>
<evidence type="ECO:0000256" key="2">
    <source>
        <dbReference type="ARBA" id="ARBA00022679"/>
    </source>
</evidence>
<comment type="similarity">
    <text evidence="1">Belongs to the inositol phosphokinase (IPK) family.</text>
</comment>
<dbReference type="InterPro" id="IPR005522">
    <property type="entry name" value="IPK"/>
</dbReference>
<dbReference type="SUPFAM" id="SSF56104">
    <property type="entry name" value="SAICAR synthase-like"/>
    <property type="match status" value="1"/>
</dbReference>
<dbReference type="Gene3D" id="3.30.470.160">
    <property type="entry name" value="Inositol polyphosphate kinase"/>
    <property type="match status" value="1"/>
</dbReference>